<evidence type="ECO:0000256" key="9">
    <source>
        <dbReference type="SAM" id="MobiDB-lite"/>
    </source>
</evidence>
<feature type="transmembrane region" description="Helical" evidence="10">
    <location>
        <begin position="293"/>
        <end position="315"/>
    </location>
</feature>
<keyword evidence="5 8" id="KW-0406">Ion transport</keyword>
<protein>
    <recommendedName>
        <fullName evidence="11">Potassium channel domain-containing protein</fullName>
    </recommendedName>
</protein>
<evidence type="ECO:0000256" key="5">
    <source>
        <dbReference type="ARBA" id="ARBA00023065"/>
    </source>
</evidence>
<evidence type="ECO:0000313" key="12">
    <source>
        <dbReference type="EMBL" id="CAD6200191.1"/>
    </source>
</evidence>
<keyword evidence="2 8" id="KW-0813">Transport</keyword>
<feature type="compositionally biased region" description="Polar residues" evidence="9">
    <location>
        <begin position="622"/>
        <end position="646"/>
    </location>
</feature>
<comment type="caution">
    <text evidence="12">The sequence shown here is derived from an EMBL/GenBank/DDBJ whole genome shotgun (WGS) entry which is preliminary data.</text>
</comment>
<dbReference type="PANTHER" id="PTHR11003">
    <property type="entry name" value="POTASSIUM CHANNEL, SUBFAMILY K"/>
    <property type="match status" value="1"/>
</dbReference>
<dbReference type="EMBL" id="CAJGYM010000250">
    <property type="protein sequence ID" value="CAD6200191.1"/>
    <property type="molecule type" value="Genomic_DNA"/>
</dbReference>
<dbReference type="OrthoDB" id="297496at2759"/>
<evidence type="ECO:0000256" key="3">
    <source>
        <dbReference type="ARBA" id="ARBA00022692"/>
    </source>
</evidence>
<keyword evidence="6 10" id="KW-0472">Membrane</keyword>
<dbReference type="GO" id="GO:0015271">
    <property type="term" value="F:outward rectifier potassium channel activity"/>
    <property type="evidence" value="ECO:0007669"/>
    <property type="project" value="TreeGrafter"/>
</dbReference>
<sequence length="1046" mass="117537">MLAGQGRRISQIPDLEPKSKHFLGPPPASLIGKVKYYYDKYRCRHFAPFILLVLYSVFGAWMFYVIEHDYEKDVKAKEAVDLRSLRNDTYHRIARMVRQGNYANANYGDLFIDYEKQLLKVKLPDCLDWDMWGALFYVGTLFTTIGYGNIAPRTHTGRALSVVYAIIGIPLVLAILSQFGKVLTNWVSNMWLRYRHHIKEASRKTTSRLRRKPKVTIDDIENGKYENVDPEDLESRTIPIWLALMICISWVCFCAGLFLVWEKRWTFFTSLYFFCISLSTIGLGDVVPDHPHMLILMFWLVIIGLSIVSMLLSVIQIKMEEWLYTLMIRMQKEYQRALASGEDVDKEEIIKNVMSHEPAWFRHLAPTMLTGEQNVKLEQKAEQLERLLKESKDVQTDGPLAHGAGTQVERYEQSMACDPMSNDVLPLHQETQWSTQRVSPSVPHSPIALHSVQDERDSISDATSLPLDSVSLAGRKASQKRVAFCETCAKRGGHATAEECAQTDLAQFQIDEIALRLADLQAKKIHPPLMERSMETSAILDSLLNSAQLQKSANNSVDDRSIQCDSLRVPHRDEGILTDSVDTMSCAVGTEREAKAILDRGINTSTPRMTTCGTNPDAPVSRSRTSATSPIPRHLTTSKATSIDSLSQHDEANQTSRKDQCDAGVETTARHLVNRDVMTSPTQEKIVAKTTRASSTSEMTSDLKPVLVDRPTSPLVPMATANRTTSPMGVEDDEKSIDDRSIQTSIADWFGKLISKKDETQQTSLSEDVKKLSKKKKDEKKKKMKKMGEATTSSSSDVASEAASRKDDVKAKKDDAIPLVMTESVEISTQYSPPLGARDYLLSSRGASEPHRARSSSTSGIGNSVFEEEARQEVIVQTDDSYLKIARRLDEYRNNRTQFLPVCAASPLDSKEVEPFKSDRPSERRGFYWDPMLNRRRSLSKRLKKMRNGDMNSSASQTGQSMDAEMLQEALNPRSEKSRSISPPARTRGVLTRKGSLPVGISRGKVSDYVSKHERGIHNPATNRPRPVQIIRQYSVDDSVVSPALS</sequence>
<keyword evidence="13" id="KW-1185">Reference proteome</keyword>
<dbReference type="Pfam" id="PF07885">
    <property type="entry name" value="Ion_trans_2"/>
    <property type="match status" value="2"/>
</dbReference>
<feature type="compositionally biased region" description="Low complexity" evidence="9">
    <location>
        <begin position="789"/>
        <end position="802"/>
    </location>
</feature>
<feature type="compositionally biased region" description="Basic and acidic residues" evidence="9">
    <location>
        <begin position="803"/>
        <end position="815"/>
    </location>
</feature>
<comment type="similarity">
    <text evidence="8">Belongs to the two pore domain potassium channel (TC 1.A.1.8) family.</text>
</comment>
<feature type="compositionally biased region" description="Basic residues" evidence="9">
    <location>
        <begin position="772"/>
        <end position="785"/>
    </location>
</feature>
<feature type="region of interest" description="Disordered" evidence="9">
    <location>
        <begin position="758"/>
        <end position="815"/>
    </location>
</feature>
<dbReference type="AlphaFoldDB" id="A0A8S1HWA4"/>
<dbReference type="Gene3D" id="1.10.287.70">
    <property type="match status" value="1"/>
</dbReference>
<dbReference type="PRINTS" id="PR01333">
    <property type="entry name" value="2POREKCHANEL"/>
</dbReference>
<dbReference type="GO" id="GO:0022841">
    <property type="term" value="F:potassium ion leak channel activity"/>
    <property type="evidence" value="ECO:0007669"/>
    <property type="project" value="TreeGrafter"/>
</dbReference>
<evidence type="ECO:0000256" key="2">
    <source>
        <dbReference type="ARBA" id="ARBA00022448"/>
    </source>
</evidence>
<keyword evidence="4 10" id="KW-1133">Transmembrane helix</keyword>
<evidence type="ECO:0000256" key="7">
    <source>
        <dbReference type="ARBA" id="ARBA00023303"/>
    </source>
</evidence>
<feature type="compositionally biased region" description="Polar residues" evidence="9">
    <location>
        <begin position="602"/>
        <end position="614"/>
    </location>
</feature>
<keyword evidence="7 8" id="KW-0407">Ion channel</keyword>
<organism evidence="12 13">
    <name type="scientific">Caenorhabditis auriculariae</name>
    <dbReference type="NCBI Taxonomy" id="2777116"/>
    <lineage>
        <taxon>Eukaryota</taxon>
        <taxon>Metazoa</taxon>
        <taxon>Ecdysozoa</taxon>
        <taxon>Nematoda</taxon>
        <taxon>Chromadorea</taxon>
        <taxon>Rhabditida</taxon>
        <taxon>Rhabditina</taxon>
        <taxon>Rhabditomorpha</taxon>
        <taxon>Rhabditoidea</taxon>
        <taxon>Rhabditidae</taxon>
        <taxon>Peloderinae</taxon>
        <taxon>Caenorhabditis</taxon>
    </lineage>
</organism>
<dbReference type="SUPFAM" id="SSF81324">
    <property type="entry name" value="Voltage-gated potassium channels"/>
    <property type="match status" value="2"/>
</dbReference>
<proteinExistence type="inferred from homology"/>
<feature type="domain" description="Potassium channel" evidence="11">
    <location>
        <begin position="128"/>
        <end position="184"/>
    </location>
</feature>
<dbReference type="GO" id="GO:0005886">
    <property type="term" value="C:plasma membrane"/>
    <property type="evidence" value="ECO:0007669"/>
    <property type="project" value="TreeGrafter"/>
</dbReference>
<dbReference type="PANTHER" id="PTHR11003:SF86">
    <property type="entry name" value="POTASSIUM CHANNEL DOMAIN-CONTAINING PROTEIN"/>
    <property type="match status" value="1"/>
</dbReference>
<comment type="subcellular location">
    <subcellularLocation>
        <location evidence="1">Membrane</location>
        <topology evidence="1">Multi-pass membrane protein</topology>
    </subcellularLocation>
</comment>
<evidence type="ECO:0000259" key="11">
    <source>
        <dbReference type="Pfam" id="PF07885"/>
    </source>
</evidence>
<evidence type="ECO:0000256" key="10">
    <source>
        <dbReference type="SAM" id="Phobius"/>
    </source>
</evidence>
<feature type="region of interest" description="Disordered" evidence="9">
    <location>
        <begin position="843"/>
        <end position="865"/>
    </location>
</feature>
<feature type="region of interest" description="Disordered" evidence="9">
    <location>
        <begin position="708"/>
        <end position="738"/>
    </location>
</feature>
<accession>A0A8S1HWA4</accession>
<evidence type="ECO:0000256" key="1">
    <source>
        <dbReference type="ARBA" id="ARBA00004141"/>
    </source>
</evidence>
<keyword evidence="3 8" id="KW-0812">Transmembrane</keyword>
<feature type="compositionally biased region" description="Basic and acidic residues" evidence="9">
    <location>
        <begin position="647"/>
        <end position="661"/>
    </location>
</feature>
<feature type="region of interest" description="Disordered" evidence="9">
    <location>
        <begin position="969"/>
        <end position="1030"/>
    </location>
</feature>
<dbReference type="Proteomes" id="UP000835052">
    <property type="component" value="Unassembled WGS sequence"/>
</dbReference>
<feature type="transmembrane region" description="Helical" evidence="10">
    <location>
        <begin position="238"/>
        <end position="260"/>
    </location>
</feature>
<reference evidence="12" key="1">
    <citation type="submission" date="2020-10" db="EMBL/GenBank/DDBJ databases">
        <authorList>
            <person name="Kikuchi T."/>
        </authorList>
    </citation>
    <scope>NUCLEOTIDE SEQUENCE</scope>
    <source>
        <strain evidence="12">NKZ352</strain>
    </source>
</reference>
<feature type="domain" description="Potassium channel" evidence="11">
    <location>
        <begin position="246"/>
        <end position="320"/>
    </location>
</feature>
<gene>
    <name evidence="12" type="ORF">CAUJ_LOCUS16088</name>
</gene>
<dbReference type="GO" id="GO:0030322">
    <property type="term" value="P:stabilization of membrane potential"/>
    <property type="evidence" value="ECO:0007669"/>
    <property type="project" value="TreeGrafter"/>
</dbReference>
<feature type="transmembrane region" description="Helical" evidence="10">
    <location>
        <begin position="46"/>
        <end position="66"/>
    </location>
</feature>
<feature type="transmembrane region" description="Helical" evidence="10">
    <location>
        <begin position="162"/>
        <end position="180"/>
    </location>
</feature>
<dbReference type="InterPro" id="IPR013099">
    <property type="entry name" value="K_chnl_dom"/>
</dbReference>
<name>A0A8S1HWA4_9PELO</name>
<feature type="region of interest" description="Disordered" evidence="9">
    <location>
        <begin position="599"/>
        <end position="662"/>
    </location>
</feature>
<evidence type="ECO:0000313" key="13">
    <source>
        <dbReference type="Proteomes" id="UP000835052"/>
    </source>
</evidence>
<dbReference type="InterPro" id="IPR003280">
    <property type="entry name" value="2pore_dom_K_chnl"/>
</dbReference>
<evidence type="ECO:0000256" key="8">
    <source>
        <dbReference type="RuleBase" id="RU003857"/>
    </source>
</evidence>
<evidence type="ECO:0000256" key="6">
    <source>
        <dbReference type="ARBA" id="ARBA00023136"/>
    </source>
</evidence>
<evidence type="ECO:0000256" key="4">
    <source>
        <dbReference type="ARBA" id="ARBA00022989"/>
    </source>
</evidence>
<feature type="transmembrane region" description="Helical" evidence="10">
    <location>
        <begin position="131"/>
        <end position="150"/>
    </location>
</feature>